<sequence length="302" mass="33727">MHGVIPVNKPKGLTSHDVVMRMRRILHMKKVGHTGTLDPEVTGVLPICIGEGTKLTEYLQTKKKRYHAEVTLGFSTDTEDQTGEVTGRSEGVTGISDEAIDQAIGSFPGSYHQMVPKYASVRVDGRKLYEYARKGIEVERPVREVFIHEIERTGRVEREAGLVRFSLDVSCSKGTYIRTLAVDIGRHLGVEAHMSALVRTESCGLTLDRAVTLEALQEGEPRGFIVPISELIEDLPSVEITDESFFFKIRNGQKMDKSDIIEKVGKDDADMVAFTSEGVPVGIYYDHPEHTDIMKPYKMFNI</sequence>
<dbReference type="Proteomes" id="UP000031546">
    <property type="component" value="Unassembled WGS sequence"/>
</dbReference>
<keyword evidence="4 5" id="KW-0413">Isomerase</keyword>
<reference evidence="9 11" key="4">
    <citation type="submission" date="2022-12" db="EMBL/GenBank/DDBJ databases">
        <title>Genome analysis and biological profiling of marine Salinicoccus roseus MOSEL-ME25.</title>
        <authorList>
            <person name="Mirza F.T."/>
            <person name="Xie Y."/>
            <person name="Shinwari Z.K."/>
        </authorList>
    </citation>
    <scope>NUCLEOTIDE SEQUENCE [LARGE SCALE GENOMIC DNA]</scope>
    <source>
        <strain evidence="9 11">MOSEL-ME25</strain>
    </source>
</reference>
<dbReference type="Pfam" id="PF01509">
    <property type="entry name" value="TruB_N"/>
    <property type="match status" value="1"/>
</dbReference>
<evidence type="ECO:0000259" key="7">
    <source>
        <dbReference type="Pfam" id="PF16198"/>
    </source>
</evidence>
<dbReference type="NCBIfam" id="TIGR00431">
    <property type="entry name" value="TruB"/>
    <property type="match status" value="1"/>
</dbReference>
<reference evidence="9" key="3">
    <citation type="submission" date="2020-04" db="EMBL/GenBank/DDBJ databases">
        <authorList>
            <person name="Tanveer F."/>
            <person name="Xie Y."/>
            <person name="Shinwari Z.K."/>
        </authorList>
    </citation>
    <scope>NUCLEOTIDE SEQUENCE</scope>
    <source>
        <strain evidence="9">MOSEL-ME25</strain>
    </source>
</reference>
<dbReference type="Gene3D" id="3.30.2350.10">
    <property type="entry name" value="Pseudouridine synthase"/>
    <property type="match status" value="1"/>
</dbReference>
<accession>A0A0C2E6S3</accession>
<protein>
    <recommendedName>
        <fullName evidence="5">tRNA pseudouridine synthase B</fullName>
        <ecNumber evidence="5">5.4.99.25</ecNumber>
    </recommendedName>
    <alternativeName>
        <fullName evidence="5">tRNA pseudouridine(55) synthase</fullName>
        <shortName evidence="5">Psi55 synthase</shortName>
    </alternativeName>
    <alternativeName>
        <fullName evidence="5">tRNA pseudouridylate synthase</fullName>
    </alternativeName>
    <alternativeName>
        <fullName evidence="5">tRNA-uridine isomerase</fullName>
    </alternativeName>
</protein>
<dbReference type="Pfam" id="PF16198">
    <property type="entry name" value="TruB_C_2"/>
    <property type="match status" value="1"/>
</dbReference>
<evidence type="ECO:0000313" key="10">
    <source>
        <dbReference type="Proteomes" id="UP000031546"/>
    </source>
</evidence>
<dbReference type="GO" id="GO:1990481">
    <property type="term" value="P:mRNA pseudouridine synthesis"/>
    <property type="evidence" value="ECO:0007669"/>
    <property type="project" value="TreeGrafter"/>
</dbReference>
<comment type="similarity">
    <text evidence="2 5">Belongs to the pseudouridine synthase TruB family. Type 1 subfamily.</text>
</comment>
<evidence type="ECO:0000259" key="6">
    <source>
        <dbReference type="Pfam" id="PF01509"/>
    </source>
</evidence>
<organism evidence="8 10">
    <name type="scientific">Salinicoccus roseus</name>
    <dbReference type="NCBI Taxonomy" id="45670"/>
    <lineage>
        <taxon>Bacteria</taxon>
        <taxon>Bacillati</taxon>
        <taxon>Bacillota</taxon>
        <taxon>Bacilli</taxon>
        <taxon>Bacillales</taxon>
        <taxon>Staphylococcaceae</taxon>
        <taxon>Salinicoccus</taxon>
    </lineage>
</organism>
<dbReference type="GO" id="GO:0003723">
    <property type="term" value="F:RNA binding"/>
    <property type="evidence" value="ECO:0007669"/>
    <property type="project" value="InterPro"/>
</dbReference>
<dbReference type="EMBL" id="JABEVU030000001">
    <property type="protein sequence ID" value="MDB0580250.1"/>
    <property type="molecule type" value="Genomic_DNA"/>
</dbReference>
<evidence type="ECO:0000256" key="1">
    <source>
        <dbReference type="ARBA" id="ARBA00000385"/>
    </source>
</evidence>
<dbReference type="RefSeq" id="WP_040105622.1">
    <property type="nucleotide sequence ID" value="NZ_JABEVU030000001.1"/>
</dbReference>
<comment type="catalytic activity">
    <reaction evidence="1 5">
        <text>uridine(55) in tRNA = pseudouridine(55) in tRNA</text>
        <dbReference type="Rhea" id="RHEA:42532"/>
        <dbReference type="Rhea" id="RHEA-COMP:10101"/>
        <dbReference type="Rhea" id="RHEA-COMP:10102"/>
        <dbReference type="ChEBI" id="CHEBI:65314"/>
        <dbReference type="ChEBI" id="CHEBI:65315"/>
        <dbReference type="EC" id="5.4.99.25"/>
    </reaction>
</comment>
<name>A0A0C2E6S3_9STAP</name>
<dbReference type="FunFam" id="3.30.2350.10:FF:000011">
    <property type="entry name" value="tRNA pseudouridine synthase B"/>
    <property type="match status" value="1"/>
</dbReference>
<evidence type="ECO:0000256" key="2">
    <source>
        <dbReference type="ARBA" id="ARBA00005642"/>
    </source>
</evidence>
<evidence type="ECO:0000313" key="8">
    <source>
        <dbReference type="EMBL" id="KIH71022.1"/>
    </source>
</evidence>
<comment type="caution">
    <text evidence="8">The sequence shown here is derived from an EMBL/GenBank/DDBJ whole genome shotgun (WGS) entry which is preliminary data.</text>
</comment>
<evidence type="ECO:0000313" key="9">
    <source>
        <dbReference type="EMBL" id="MDB0580250.1"/>
    </source>
</evidence>
<dbReference type="Proteomes" id="UP000527860">
    <property type="component" value="Unassembled WGS sequence"/>
</dbReference>
<dbReference type="GO" id="GO:0160148">
    <property type="term" value="F:tRNA pseudouridine(55) synthase activity"/>
    <property type="evidence" value="ECO:0007669"/>
    <property type="project" value="UniProtKB-EC"/>
</dbReference>
<gene>
    <name evidence="5 9" type="primary">truB</name>
    <name evidence="9" type="ORF">F7P68_0006885</name>
    <name evidence="8" type="ORF">SN16_05540</name>
</gene>
<dbReference type="GeneID" id="77845012"/>
<dbReference type="CDD" id="cd02573">
    <property type="entry name" value="PseudoU_synth_EcTruB"/>
    <property type="match status" value="1"/>
</dbReference>
<reference evidence="8 10" key="1">
    <citation type="submission" date="2015-01" db="EMBL/GenBank/DDBJ databases">
        <title>Genome sequences of high lactate-tolerant strain Salinicoccus roseus W12 with industrial interest.</title>
        <authorList>
            <person name="Wang H."/>
            <person name="Yu B."/>
        </authorList>
    </citation>
    <scope>NUCLEOTIDE SEQUENCE [LARGE SCALE GENOMIC DNA]</scope>
    <source>
        <strain evidence="8 10">W12</strain>
    </source>
</reference>
<dbReference type="InterPro" id="IPR032819">
    <property type="entry name" value="TruB_C"/>
</dbReference>
<dbReference type="EC" id="5.4.99.25" evidence="5"/>
<evidence type="ECO:0000256" key="3">
    <source>
        <dbReference type="ARBA" id="ARBA00022694"/>
    </source>
</evidence>
<feature type="domain" description="Pseudouridine synthase II N-terminal" evidence="6">
    <location>
        <begin position="23"/>
        <end position="177"/>
    </location>
</feature>
<dbReference type="PANTHER" id="PTHR13767">
    <property type="entry name" value="TRNA-PSEUDOURIDINE SYNTHASE"/>
    <property type="match status" value="1"/>
</dbReference>
<dbReference type="HAMAP" id="MF_01080">
    <property type="entry name" value="TruB_bact"/>
    <property type="match status" value="1"/>
</dbReference>
<dbReference type="InterPro" id="IPR020103">
    <property type="entry name" value="PsdUridine_synth_cat_dom_sf"/>
</dbReference>
<dbReference type="InterPro" id="IPR014780">
    <property type="entry name" value="tRNA_psdUridine_synth_TruB"/>
</dbReference>
<evidence type="ECO:0000256" key="5">
    <source>
        <dbReference type="HAMAP-Rule" id="MF_01080"/>
    </source>
</evidence>
<dbReference type="EMBL" id="JXII01000004">
    <property type="protein sequence ID" value="KIH71022.1"/>
    <property type="molecule type" value="Genomic_DNA"/>
</dbReference>
<feature type="domain" description="tRNA pseudouridylate synthase B C-terminal" evidence="7">
    <location>
        <begin position="178"/>
        <end position="218"/>
    </location>
</feature>
<dbReference type="STRING" id="45670.SN16_05540"/>
<dbReference type="AlphaFoldDB" id="A0A0C2E6S3"/>
<evidence type="ECO:0000313" key="11">
    <source>
        <dbReference type="Proteomes" id="UP000527860"/>
    </source>
</evidence>
<feature type="active site" description="Nucleophile" evidence="5">
    <location>
        <position position="38"/>
    </location>
</feature>
<dbReference type="PANTHER" id="PTHR13767:SF2">
    <property type="entry name" value="PSEUDOURIDYLATE SYNTHASE TRUB1"/>
    <property type="match status" value="1"/>
</dbReference>
<dbReference type="OrthoDB" id="9802309at2"/>
<keyword evidence="11" id="KW-1185">Reference proteome</keyword>
<comment type="function">
    <text evidence="5">Responsible for synthesis of pseudouridine from uracil-55 in the psi GC loop of transfer RNAs.</text>
</comment>
<dbReference type="InterPro" id="IPR002501">
    <property type="entry name" value="PsdUridine_synth_N"/>
</dbReference>
<dbReference type="SUPFAM" id="SSF55120">
    <property type="entry name" value="Pseudouridine synthase"/>
    <property type="match status" value="1"/>
</dbReference>
<reference evidence="11" key="2">
    <citation type="submission" date="2020-04" db="EMBL/GenBank/DDBJ databases">
        <title>Genome analysis and biological profiling of marine Cellulosimicrobium funkei MOSEL-ME6.</title>
        <authorList>
            <person name="Tanveer F."/>
            <person name="Xie Y."/>
            <person name="Shinwari Z.K."/>
        </authorList>
    </citation>
    <scope>NUCLEOTIDE SEQUENCE [LARGE SCALE GENOMIC DNA]</scope>
    <source>
        <strain evidence="11">MOSEL-ME25</strain>
    </source>
</reference>
<dbReference type="GO" id="GO:0031119">
    <property type="term" value="P:tRNA pseudouridine synthesis"/>
    <property type="evidence" value="ECO:0007669"/>
    <property type="project" value="UniProtKB-UniRule"/>
</dbReference>
<keyword evidence="3 5" id="KW-0819">tRNA processing</keyword>
<evidence type="ECO:0000256" key="4">
    <source>
        <dbReference type="ARBA" id="ARBA00023235"/>
    </source>
</evidence>
<proteinExistence type="inferred from homology"/>